<feature type="domain" description="Putative amidase" evidence="1">
    <location>
        <begin position="5"/>
        <end position="168"/>
    </location>
</feature>
<dbReference type="EMBL" id="RRCT01000019">
    <property type="protein sequence ID" value="RQW73516.1"/>
    <property type="molecule type" value="Genomic_DNA"/>
</dbReference>
<proteinExistence type="predicted"/>
<protein>
    <submittedName>
        <fullName evidence="2">Amidase</fullName>
    </submittedName>
</protein>
<evidence type="ECO:0000259" key="1">
    <source>
        <dbReference type="Pfam" id="PF12671"/>
    </source>
</evidence>
<dbReference type="AlphaFoldDB" id="A0A3N9UNP2"/>
<dbReference type="Gene3D" id="3.90.1720.10">
    <property type="entry name" value="endopeptidase domain like (from Nostoc punctiforme)"/>
    <property type="match status" value="1"/>
</dbReference>
<comment type="caution">
    <text evidence="2">The sequence shown here is derived from an EMBL/GenBank/DDBJ whole genome shotgun (WGS) entry which is preliminary data.</text>
</comment>
<dbReference type="RefSeq" id="WP_124766378.1">
    <property type="nucleotide sequence ID" value="NZ_JAFBDY010000018.1"/>
</dbReference>
<gene>
    <name evidence="2" type="ORF">EBB45_16140</name>
</gene>
<keyword evidence="3" id="KW-1185">Reference proteome</keyword>
<sequence length="177" mass="20039">MPTYYNRAAAVAYAQAWWNGNNPNYPAFTDDCTNFISQCLRAGGAPMTGYPNRARGWWITEGWRSGARGNHYPNETWSYSWSVANAFMLNLQNSKSGLTAKQVQSPSELEPGDVICYDFEGDGRINHTTIVTSVYNGVPYINAHTVGSANRHYSYADSYAYTPNIRYYYFKIDDVFN</sequence>
<name>A0A3N9UNP2_9BACI</name>
<evidence type="ECO:0000313" key="3">
    <source>
        <dbReference type="Proteomes" id="UP000274033"/>
    </source>
</evidence>
<evidence type="ECO:0000313" key="2">
    <source>
        <dbReference type="EMBL" id="RQW73516.1"/>
    </source>
</evidence>
<dbReference type="InterPro" id="IPR024301">
    <property type="entry name" value="Amidase_6"/>
</dbReference>
<organism evidence="2 3">
    <name type="scientific">Lysinibacillus composti</name>
    <dbReference type="NCBI Taxonomy" id="720633"/>
    <lineage>
        <taxon>Bacteria</taxon>
        <taxon>Bacillati</taxon>
        <taxon>Bacillota</taxon>
        <taxon>Bacilli</taxon>
        <taxon>Bacillales</taxon>
        <taxon>Bacillaceae</taxon>
        <taxon>Lysinibacillus</taxon>
    </lineage>
</organism>
<accession>A0A3N9UNP2</accession>
<dbReference type="PANTHER" id="PTHR40032:SF1">
    <property type="entry name" value="EXPORTED PROTEIN"/>
    <property type="match status" value="1"/>
</dbReference>
<reference evidence="2 3" key="1">
    <citation type="journal article" date="2013" name="J. Microbiol.">
        <title>Lysinibacillus chungkukjangi sp. nov., isolated from Chungkukjang, Korean fermented soybean food.</title>
        <authorList>
            <person name="Kim S.J."/>
            <person name="Jang Y.H."/>
            <person name="Hamada M."/>
            <person name="Ahn J.H."/>
            <person name="Weon H.Y."/>
            <person name="Suzuki K."/>
            <person name="Whang K.S."/>
            <person name="Kwon S.W."/>
        </authorList>
    </citation>
    <scope>NUCLEOTIDE SEQUENCE [LARGE SCALE GENOMIC DNA]</scope>
    <source>
        <strain evidence="2 3">MCCC 1A12701</strain>
    </source>
</reference>
<dbReference type="OrthoDB" id="9812429at2"/>
<dbReference type="Pfam" id="PF12671">
    <property type="entry name" value="Amidase_6"/>
    <property type="match status" value="1"/>
</dbReference>
<dbReference type="Proteomes" id="UP000274033">
    <property type="component" value="Unassembled WGS sequence"/>
</dbReference>
<dbReference type="PANTHER" id="PTHR40032">
    <property type="entry name" value="EXPORTED PROTEIN-RELATED"/>
    <property type="match status" value="1"/>
</dbReference>